<accession>A0A2H0BH42</accession>
<feature type="domain" description="DUF8128" evidence="4">
    <location>
        <begin position="48"/>
        <end position="365"/>
    </location>
</feature>
<dbReference type="EMBL" id="PCSU01000003">
    <property type="protein sequence ID" value="PIP56954.1"/>
    <property type="molecule type" value="Genomic_DNA"/>
</dbReference>
<feature type="compositionally biased region" description="Basic and acidic residues" evidence="1">
    <location>
        <begin position="816"/>
        <end position="836"/>
    </location>
</feature>
<dbReference type="Gene3D" id="3.40.50.300">
    <property type="entry name" value="P-loop containing nucleotide triphosphate hydrolases"/>
    <property type="match status" value="2"/>
</dbReference>
<dbReference type="Pfam" id="PF26449">
    <property type="entry name" value="DUF8128"/>
    <property type="match status" value="1"/>
</dbReference>
<evidence type="ECO:0000259" key="3">
    <source>
        <dbReference type="Pfam" id="PF12696"/>
    </source>
</evidence>
<dbReference type="InterPro" id="IPR019476">
    <property type="entry name" value="T4SS_TraD_DNA-bd"/>
</dbReference>
<dbReference type="AlphaFoldDB" id="A0A2H0BH42"/>
<dbReference type="InterPro" id="IPR058441">
    <property type="entry name" value="DUF8128"/>
</dbReference>
<dbReference type="Pfam" id="PF10412">
    <property type="entry name" value="TrwB_AAD_bind"/>
    <property type="match status" value="1"/>
</dbReference>
<protein>
    <recommendedName>
        <fullName evidence="7">Type IV secretion system coupling protein TraD DNA-binding domain-containing protein</fullName>
    </recommendedName>
</protein>
<evidence type="ECO:0000313" key="5">
    <source>
        <dbReference type="EMBL" id="PIP56954.1"/>
    </source>
</evidence>
<dbReference type="InterPro" id="IPR027417">
    <property type="entry name" value="P-loop_NTPase"/>
</dbReference>
<gene>
    <name evidence="5" type="ORF">COX05_00235</name>
</gene>
<feature type="region of interest" description="Disordered" evidence="1">
    <location>
        <begin position="815"/>
        <end position="836"/>
    </location>
</feature>
<dbReference type="SUPFAM" id="SSF52540">
    <property type="entry name" value="P-loop containing nucleoside triphosphate hydrolases"/>
    <property type="match status" value="1"/>
</dbReference>
<evidence type="ECO:0000259" key="4">
    <source>
        <dbReference type="Pfam" id="PF26449"/>
    </source>
</evidence>
<name>A0A2H0BH42_UNCKA</name>
<dbReference type="Pfam" id="PF12696">
    <property type="entry name" value="TraG-D_C"/>
    <property type="match status" value="1"/>
</dbReference>
<evidence type="ECO:0008006" key="7">
    <source>
        <dbReference type="Google" id="ProtNLM"/>
    </source>
</evidence>
<feature type="domain" description="Type IV secretion system coupling protein TraD DNA-binding" evidence="2">
    <location>
        <begin position="404"/>
        <end position="541"/>
    </location>
</feature>
<dbReference type="CDD" id="cd01127">
    <property type="entry name" value="TrwB_TraG_TraD_VirD4"/>
    <property type="match status" value="2"/>
</dbReference>
<reference evidence="5 6" key="1">
    <citation type="submission" date="2017-09" db="EMBL/GenBank/DDBJ databases">
        <title>Depth-based differentiation of microbial function through sediment-hosted aquifers and enrichment of novel symbionts in the deep terrestrial subsurface.</title>
        <authorList>
            <person name="Probst A.J."/>
            <person name="Ladd B."/>
            <person name="Jarett J.K."/>
            <person name="Geller-Mcgrath D.E."/>
            <person name="Sieber C.M."/>
            <person name="Emerson J.B."/>
            <person name="Anantharaman K."/>
            <person name="Thomas B.C."/>
            <person name="Malmstrom R."/>
            <person name="Stieglmeier M."/>
            <person name="Klingl A."/>
            <person name="Woyke T."/>
            <person name="Ryan C.M."/>
            <person name="Banfield J.F."/>
        </authorList>
    </citation>
    <scope>NUCLEOTIDE SEQUENCE [LARGE SCALE GENOMIC DNA]</scope>
    <source>
        <strain evidence="5">CG22_combo_CG10-13_8_21_14_all_39_12</strain>
    </source>
</reference>
<feature type="domain" description="TraD/TraG TraM recognition site" evidence="3">
    <location>
        <begin position="659"/>
        <end position="720"/>
    </location>
</feature>
<dbReference type="Proteomes" id="UP000228495">
    <property type="component" value="Unassembled WGS sequence"/>
</dbReference>
<evidence type="ECO:0000313" key="6">
    <source>
        <dbReference type="Proteomes" id="UP000228495"/>
    </source>
</evidence>
<dbReference type="InterPro" id="IPR051162">
    <property type="entry name" value="T4SS_component"/>
</dbReference>
<dbReference type="PANTHER" id="PTHR30121">
    <property type="entry name" value="UNCHARACTERIZED PROTEIN YJGR-RELATED"/>
    <property type="match status" value="1"/>
</dbReference>
<comment type="caution">
    <text evidence="5">The sequence shown here is derived from an EMBL/GenBank/DDBJ whole genome shotgun (WGS) entry which is preliminary data.</text>
</comment>
<organism evidence="5 6">
    <name type="scientific">candidate division WWE3 bacterium CG22_combo_CG10-13_8_21_14_all_39_12</name>
    <dbReference type="NCBI Taxonomy" id="1975094"/>
    <lineage>
        <taxon>Bacteria</taxon>
        <taxon>Katanobacteria</taxon>
    </lineage>
</organism>
<proteinExistence type="predicted"/>
<sequence>MTTALAIILVSLAIISFALAVKTVRNSFVVGNGDESVVDGEFLMIKVPKQNEQTPLAAEMMFSAIHGLLQGTDDVGYFSFEIKASSEGIFFYSHVPKRYRTFVESQIYAQYPTAEIALVEDYTKIERDANTVVRGTEVVLDKPSYYPIKSFPDFAVDPLAAITGSVEQLGENEEMWFQTIIKPLADGWQDDGYKKITELKTGKVRETRPIFQLILEEMGIRSVSLLIDVFMGLIQNPKYYMEDRVEADAKKYEMSEEAKAEIEVIRTKLALLGFEVSMRIVGIATSESEAQQNIGSMIASLKQFSSGTLNSFSRSGFITEPSQLLKDYRDRRQAREREKVFILNTEELASVYHLPNVSVATANIDYILSKKSEPPLDLPIDADVKFAATTYRNKQVPFGIRQPDRRRHMYVIGKTGTGKTTLLRNMIIQDIRAGNGLAVIDPHGDLFEYVLDYIPEERVKDVVIFNPSDFEYPVSLNMFEVNDPDQKGLIASGLIDVFRKRFEFSWGPRMEHILRNTFLTFLEIPRSSLLGVTRIMVDRSYRKYIVNLLEDPILVDFWNNEFEQIMQNDRMAAEAVAPIQNRLGPFLATPAVRNLVGQAVGTINLRDIMDTKKIFLANLTKGGIGEDNSAILGAFLVGRLWFAAMSRADTPEEERVDFQVYVDEFQNFATSSFAAILSESRKYRLNLIIAHQYISQLESGGDSTVKDAVFGNVGTIVSYVVGQEDAEVLAKEYEPVFEPNDLISLGKFQLYLKLMVDSKQSRPFSAVALRPIEDAVGLRNEVIAQSREKYGRHRDKVQAAVKKWAERTFAPGMDDELVKQQREDRFYKKPPKDGSI</sequence>
<evidence type="ECO:0000256" key="1">
    <source>
        <dbReference type="SAM" id="MobiDB-lite"/>
    </source>
</evidence>
<evidence type="ECO:0000259" key="2">
    <source>
        <dbReference type="Pfam" id="PF10412"/>
    </source>
</evidence>
<dbReference type="PANTHER" id="PTHR30121:SF11">
    <property type="entry name" value="AAA+ ATPASE DOMAIN-CONTAINING PROTEIN"/>
    <property type="match status" value="1"/>
</dbReference>
<dbReference type="InterPro" id="IPR032689">
    <property type="entry name" value="TraG-D_C"/>
</dbReference>